<dbReference type="EMBL" id="CM042018">
    <property type="protein sequence ID" value="KAI3827294.1"/>
    <property type="molecule type" value="Genomic_DNA"/>
</dbReference>
<gene>
    <name evidence="1" type="ORF">L1987_01367</name>
</gene>
<keyword evidence="2" id="KW-1185">Reference proteome</keyword>
<accession>A0ACB9K4U3</accession>
<reference evidence="2" key="1">
    <citation type="journal article" date="2022" name="Mol. Ecol. Resour.">
        <title>The genomes of chicory, endive, great burdock and yacon provide insights into Asteraceae palaeo-polyploidization history and plant inulin production.</title>
        <authorList>
            <person name="Fan W."/>
            <person name="Wang S."/>
            <person name="Wang H."/>
            <person name="Wang A."/>
            <person name="Jiang F."/>
            <person name="Liu H."/>
            <person name="Zhao H."/>
            <person name="Xu D."/>
            <person name="Zhang Y."/>
        </authorList>
    </citation>
    <scope>NUCLEOTIDE SEQUENCE [LARGE SCALE GENOMIC DNA]</scope>
    <source>
        <strain evidence="2">cv. Yunnan</strain>
    </source>
</reference>
<dbReference type="Proteomes" id="UP001056120">
    <property type="component" value="Linkage Group LG01"/>
</dbReference>
<evidence type="ECO:0000313" key="1">
    <source>
        <dbReference type="EMBL" id="KAI3827294.1"/>
    </source>
</evidence>
<reference evidence="1 2" key="2">
    <citation type="journal article" date="2022" name="Mol. Ecol. Resour.">
        <title>The genomes of chicory, endive, great burdock and yacon provide insights into Asteraceae paleo-polyploidization history and plant inulin production.</title>
        <authorList>
            <person name="Fan W."/>
            <person name="Wang S."/>
            <person name="Wang H."/>
            <person name="Wang A."/>
            <person name="Jiang F."/>
            <person name="Liu H."/>
            <person name="Zhao H."/>
            <person name="Xu D."/>
            <person name="Zhang Y."/>
        </authorList>
    </citation>
    <scope>NUCLEOTIDE SEQUENCE [LARGE SCALE GENOMIC DNA]</scope>
    <source>
        <strain evidence="2">cv. Yunnan</strain>
        <tissue evidence="1">Leaves</tissue>
    </source>
</reference>
<sequence>MCMLLGWYCWKCCVGRENSLEWGIATWAQDSIKEGRLKDIVDSHIRGEISPKCLKGFARIAERCLDNHPKNRPTMAEVVFSLEFVLTLQEKTTNMLQIASKTIFGRMVDKFPFTGHGQNSVLDFGSLLPKKPTYIWILDSSCLRRGMGNHYLPYMEVIPSNLCLDNTVVSTVVKGSFGYVDPELLRTQRLTEKSDVYSFGVVLFEILSARPAIDPTLANEQVNLAEWALHCHKICIGAARGLHYLHMGASHTVIHTDVKTSNILLDDKWVAKVSDFGLSKTCPGLDNTVVSTVVKGSFGYVDPELLRTQRLTEKSDVYSFGVVLFEILSARPAIDPTLANEQVNLAEWALHCHKKGILDQILDSYLRGKFSPECFKRVVEIAVKCLAEDGVDRPSMGNVLWDLEYALALQEMLLEGTLKDFDEDLTDLTSNELSTSLCSPSLMGEDSDGFEY</sequence>
<proteinExistence type="predicted"/>
<name>A0ACB9K4U3_9ASTR</name>
<comment type="caution">
    <text evidence="1">The sequence shown here is derived from an EMBL/GenBank/DDBJ whole genome shotgun (WGS) entry which is preliminary data.</text>
</comment>
<protein>
    <submittedName>
        <fullName evidence="1">Uncharacterized protein</fullName>
    </submittedName>
</protein>
<evidence type="ECO:0000313" key="2">
    <source>
        <dbReference type="Proteomes" id="UP001056120"/>
    </source>
</evidence>
<organism evidence="1 2">
    <name type="scientific">Smallanthus sonchifolius</name>
    <dbReference type="NCBI Taxonomy" id="185202"/>
    <lineage>
        <taxon>Eukaryota</taxon>
        <taxon>Viridiplantae</taxon>
        <taxon>Streptophyta</taxon>
        <taxon>Embryophyta</taxon>
        <taxon>Tracheophyta</taxon>
        <taxon>Spermatophyta</taxon>
        <taxon>Magnoliopsida</taxon>
        <taxon>eudicotyledons</taxon>
        <taxon>Gunneridae</taxon>
        <taxon>Pentapetalae</taxon>
        <taxon>asterids</taxon>
        <taxon>campanulids</taxon>
        <taxon>Asterales</taxon>
        <taxon>Asteraceae</taxon>
        <taxon>Asteroideae</taxon>
        <taxon>Heliantheae alliance</taxon>
        <taxon>Millerieae</taxon>
        <taxon>Smallanthus</taxon>
    </lineage>
</organism>